<name>A0ABT9YHW5_9BACI</name>
<dbReference type="InterPro" id="IPR025736">
    <property type="entry name" value="PucR_C-HTH_dom"/>
</dbReference>
<dbReference type="GO" id="GO:0003677">
    <property type="term" value="F:DNA binding"/>
    <property type="evidence" value="ECO:0007669"/>
    <property type="project" value="UniProtKB-KW"/>
</dbReference>
<proteinExistence type="inferred from homology"/>
<evidence type="ECO:0000313" key="4">
    <source>
        <dbReference type="EMBL" id="MDQ0207106.1"/>
    </source>
</evidence>
<dbReference type="Pfam" id="PF17853">
    <property type="entry name" value="GGDEF_2"/>
    <property type="match status" value="1"/>
</dbReference>
<feature type="domain" description="PucR C-terminal helix-turn-helix" evidence="2">
    <location>
        <begin position="340"/>
        <end position="393"/>
    </location>
</feature>
<dbReference type="RefSeq" id="WP_306982124.1">
    <property type="nucleotide sequence ID" value="NZ_JAUSUA010000002.1"/>
</dbReference>
<evidence type="ECO:0000259" key="3">
    <source>
        <dbReference type="Pfam" id="PF17853"/>
    </source>
</evidence>
<gene>
    <name evidence="4" type="ORF">J2S05_001905</name>
</gene>
<dbReference type="PANTHER" id="PTHR33744:SF1">
    <property type="entry name" value="DNA-BINDING TRANSCRIPTIONAL ACTIVATOR ADER"/>
    <property type="match status" value="1"/>
</dbReference>
<accession>A0ABT9YHW5</accession>
<keyword evidence="4" id="KW-0238">DNA-binding</keyword>
<dbReference type="InterPro" id="IPR051448">
    <property type="entry name" value="CdaR-like_regulators"/>
</dbReference>
<dbReference type="Gene3D" id="1.10.10.2840">
    <property type="entry name" value="PucR C-terminal helix-turn-helix domain"/>
    <property type="match status" value="1"/>
</dbReference>
<comment type="caution">
    <text evidence="4">The sequence shown here is derived from an EMBL/GenBank/DDBJ whole genome shotgun (WGS) entry which is preliminary data.</text>
</comment>
<feature type="domain" description="CdaR GGDEF-like" evidence="3">
    <location>
        <begin position="173"/>
        <end position="285"/>
    </location>
</feature>
<dbReference type="EMBL" id="JAUSUA010000002">
    <property type="protein sequence ID" value="MDQ0207106.1"/>
    <property type="molecule type" value="Genomic_DNA"/>
</dbReference>
<keyword evidence="5" id="KW-1185">Reference proteome</keyword>
<dbReference type="Pfam" id="PF13556">
    <property type="entry name" value="HTH_30"/>
    <property type="match status" value="1"/>
</dbReference>
<dbReference type="InterPro" id="IPR042070">
    <property type="entry name" value="PucR_C-HTH_sf"/>
</dbReference>
<protein>
    <submittedName>
        <fullName evidence="4">DNA-binding PucR family transcriptional regulator</fullName>
    </submittedName>
</protein>
<evidence type="ECO:0000313" key="5">
    <source>
        <dbReference type="Proteomes" id="UP001225034"/>
    </source>
</evidence>
<reference evidence="4 5" key="1">
    <citation type="submission" date="2023-07" db="EMBL/GenBank/DDBJ databases">
        <title>Genomic Encyclopedia of Type Strains, Phase IV (KMG-IV): sequencing the most valuable type-strain genomes for metagenomic binning, comparative biology and taxonomic classification.</title>
        <authorList>
            <person name="Goeker M."/>
        </authorList>
    </citation>
    <scope>NUCLEOTIDE SEQUENCE [LARGE SCALE GENOMIC DNA]</scope>
    <source>
        <strain evidence="4 5">DSM 19154</strain>
    </source>
</reference>
<dbReference type="Proteomes" id="UP001225034">
    <property type="component" value="Unassembled WGS sequence"/>
</dbReference>
<dbReference type="InterPro" id="IPR041522">
    <property type="entry name" value="CdaR_GGDEF"/>
</dbReference>
<organism evidence="4 5">
    <name type="scientific">Alkalicoccobacillus murimartini</name>
    <dbReference type="NCBI Taxonomy" id="171685"/>
    <lineage>
        <taxon>Bacteria</taxon>
        <taxon>Bacillati</taxon>
        <taxon>Bacillota</taxon>
        <taxon>Bacilli</taxon>
        <taxon>Bacillales</taxon>
        <taxon>Bacillaceae</taxon>
        <taxon>Alkalicoccobacillus</taxon>
    </lineage>
</organism>
<sequence length="409" mass="47250">MGEPLKKLESLSEIGEIIDYASKQLKRPVILERADFSLAAYHSYHINQFDLANQQTIFSKKCPQHIYDKFLDCGIIDTLQESEERFTVGPIEEIGLNARIVKTIRYKGEIQGYMWLQEHQQSLTEWEVQFFEATVHHLAETIHSSQVVKLAKSDSADRVYQAALSHSYSSKTKLQEIAHEEGIPYTRQLAVTVFSQPKGVRLSKRVDVVRKIGLPNSYVLTYQGQIIVLTGEYPTPFTIRSMLKALKEEVSDLEYEQMWMGISHSCLNLSELARGYQEAAEVIQIAEMLGDQPIDRREYATLGMFRYLETVSQVQEENGYQNPDLLILERKDAASHTEFIKTIEFYLLNNCRVKAASEQLFIHPNTLSYRLKQIQELTAIRFDNFNLKCQLLIDIMVLKKLRRDQKKLS</sequence>
<comment type="similarity">
    <text evidence="1">Belongs to the CdaR family.</text>
</comment>
<dbReference type="PANTHER" id="PTHR33744">
    <property type="entry name" value="CARBOHYDRATE DIACID REGULATOR"/>
    <property type="match status" value="1"/>
</dbReference>
<evidence type="ECO:0000259" key="2">
    <source>
        <dbReference type="Pfam" id="PF13556"/>
    </source>
</evidence>
<evidence type="ECO:0000256" key="1">
    <source>
        <dbReference type="ARBA" id="ARBA00006754"/>
    </source>
</evidence>